<name>A0ACC1KB81_9FUNG</name>
<gene>
    <name evidence="1" type="ORF">GGI18_003758</name>
</gene>
<proteinExistence type="predicted"/>
<accession>A0ACC1KB81</accession>
<organism evidence="1 2">
    <name type="scientific">Coemansia linderi</name>
    <dbReference type="NCBI Taxonomy" id="2663919"/>
    <lineage>
        <taxon>Eukaryota</taxon>
        <taxon>Fungi</taxon>
        <taxon>Fungi incertae sedis</taxon>
        <taxon>Zoopagomycota</taxon>
        <taxon>Kickxellomycotina</taxon>
        <taxon>Kickxellomycetes</taxon>
        <taxon>Kickxellales</taxon>
        <taxon>Kickxellaceae</taxon>
        <taxon>Coemansia</taxon>
    </lineage>
</organism>
<sequence length="259" mass="28785">SVLKVVEGYALLCGADMMRSYGPMLLSALHELVADTNMHVRAIAAGYTTLNVIVQSVQAELVGPALVESNTMWTPFTRIVDKKEAAMLLVHHAGFLSRVAVHCPQLFMEFLMAQDAQLTRTFAEHWVEIYDDVGQVPQRRLHSLGLAVAIATTSDGVLEMLPLMVPIWNDVLSNTGSSQLYFSDRDDDDDDDEYSEIVVPESERRRKLLSNDPAHKYDLKKAVSEGLAECERLNGVERFHAIIAQVSAVDLEDLKSQLS</sequence>
<protein>
    <submittedName>
        <fullName evidence="1">Uncharacterized protein</fullName>
    </submittedName>
</protein>
<keyword evidence="2" id="KW-1185">Reference proteome</keyword>
<evidence type="ECO:0000313" key="2">
    <source>
        <dbReference type="Proteomes" id="UP001140066"/>
    </source>
</evidence>
<evidence type="ECO:0000313" key="1">
    <source>
        <dbReference type="EMBL" id="KAJ2781075.1"/>
    </source>
</evidence>
<dbReference type="EMBL" id="JANBUK010001431">
    <property type="protein sequence ID" value="KAJ2781075.1"/>
    <property type="molecule type" value="Genomic_DNA"/>
</dbReference>
<reference evidence="1" key="1">
    <citation type="submission" date="2022-07" db="EMBL/GenBank/DDBJ databases">
        <title>Phylogenomic reconstructions and comparative analyses of Kickxellomycotina fungi.</title>
        <authorList>
            <person name="Reynolds N.K."/>
            <person name="Stajich J.E."/>
            <person name="Barry K."/>
            <person name="Grigoriev I.V."/>
            <person name="Crous P."/>
            <person name="Smith M.E."/>
        </authorList>
    </citation>
    <scope>NUCLEOTIDE SEQUENCE</scope>
    <source>
        <strain evidence="1">BCRC 34191</strain>
    </source>
</reference>
<feature type="non-terminal residue" evidence="1">
    <location>
        <position position="1"/>
    </location>
</feature>
<comment type="caution">
    <text evidence="1">The sequence shown here is derived from an EMBL/GenBank/DDBJ whole genome shotgun (WGS) entry which is preliminary data.</text>
</comment>
<dbReference type="Proteomes" id="UP001140066">
    <property type="component" value="Unassembled WGS sequence"/>
</dbReference>